<dbReference type="AlphaFoldDB" id="A0A9D3T2R7"/>
<evidence type="ECO:0000313" key="4">
    <source>
        <dbReference type="EMBL" id="KAG7458221.1"/>
    </source>
</evidence>
<evidence type="ECO:0000259" key="3">
    <source>
        <dbReference type="PROSITE" id="PS50001"/>
    </source>
</evidence>
<accession>A0A9D3T2R7</accession>
<evidence type="ECO:0000256" key="1">
    <source>
        <dbReference type="PROSITE-ProRule" id="PRU00191"/>
    </source>
</evidence>
<feature type="region of interest" description="Disordered" evidence="2">
    <location>
        <begin position="244"/>
        <end position="263"/>
    </location>
</feature>
<dbReference type="Gene3D" id="3.30.505.10">
    <property type="entry name" value="SH2 domain"/>
    <property type="match status" value="1"/>
</dbReference>
<sequence>MGNIMRSQGSGNNDRNINPVLKASNNDFLVVLRDYPSADISQPIFRMGERLRVLADEGYWVKVHSVQTDTENYIPNSHVAKIYHGWLFEGVSREKAEELLRLPGNRVGSFMVRESARERGVYSLSVMHRCVMHYRILRLPNNWYYISPRLTFQCLEDLVNHYSDSADGLCCVLTTPCLSITSTNTQNLGPAAPVVVMRRNLPQSNADSRKSETVNYSTHNLQGGTGDLLSFGVRNSIASYLSLAESESPRPGKSNRKKKSKTVYVMQDHDLSHMALEED</sequence>
<evidence type="ECO:0000256" key="2">
    <source>
        <dbReference type="SAM" id="MobiDB-lite"/>
    </source>
</evidence>
<dbReference type="FunFam" id="3.30.505.10:FF:000039">
    <property type="entry name" value="src-like-adapter isoform X1"/>
    <property type="match status" value="1"/>
</dbReference>
<proteinExistence type="predicted"/>
<organism evidence="4 5">
    <name type="scientific">Megalops atlanticus</name>
    <name type="common">Tarpon</name>
    <name type="synonym">Clupea gigantea</name>
    <dbReference type="NCBI Taxonomy" id="7932"/>
    <lineage>
        <taxon>Eukaryota</taxon>
        <taxon>Metazoa</taxon>
        <taxon>Chordata</taxon>
        <taxon>Craniata</taxon>
        <taxon>Vertebrata</taxon>
        <taxon>Euteleostomi</taxon>
        <taxon>Actinopterygii</taxon>
        <taxon>Neopterygii</taxon>
        <taxon>Teleostei</taxon>
        <taxon>Elopiformes</taxon>
        <taxon>Megalopidae</taxon>
        <taxon>Megalops</taxon>
    </lineage>
</organism>
<dbReference type="SMART" id="SM00252">
    <property type="entry name" value="SH2"/>
    <property type="match status" value="1"/>
</dbReference>
<reference evidence="4" key="1">
    <citation type="submission" date="2021-01" db="EMBL/GenBank/DDBJ databases">
        <authorList>
            <person name="Zahm M."/>
            <person name="Roques C."/>
            <person name="Cabau C."/>
            <person name="Klopp C."/>
            <person name="Donnadieu C."/>
            <person name="Jouanno E."/>
            <person name="Lampietro C."/>
            <person name="Louis A."/>
            <person name="Herpin A."/>
            <person name="Echchiki A."/>
            <person name="Berthelot C."/>
            <person name="Parey E."/>
            <person name="Roest-Crollius H."/>
            <person name="Braasch I."/>
            <person name="Postlethwait J."/>
            <person name="Bobe J."/>
            <person name="Montfort J."/>
            <person name="Bouchez O."/>
            <person name="Begum T."/>
            <person name="Mejri S."/>
            <person name="Adams A."/>
            <person name="Chen W.-J."/>
            <person name="Guiguen Y."/>
        </authorList>
    </citation>
    <scope>NUCLEOTIDE SEQUENCE</scope>
    <source>
        <strain evidence="4">YG-15Mar2019-1</strain>
        <tissue evidence="4">Brain</tissue>
    </source>
</reference>
<keyword evidence="5" id="KW-1185">Reference proteome</keyword>
<dbReference type="PRINTS" id="PR00401">
    <property type="entry name" value="SH2DOMAIN"/>
</dbReference>
<dbReference type="Pfam" id="PF00017">
    <property type="entry name" value="SH2"/>
    <property type="match status" value="1"/>
</dbReference>
<dbReference type="SUPFAM" id="SSF55550">
    <property type="entry name" value="SH2 domain"/>
    <property type="match status" value="1"/>
</dbReference>
<dbReference type="InterPro" id="IPR043539">
    <property type="entry name" value="Grb2-like"/>
</dbReference>
<dbReference type="Gene3D" id="2.30.30.40">
    <property type="entry name" value="SH3 Domains"/>
    <property type="match status" value="1"/>
</dbReference>
<dbReference type="InterPro" id="IPR000980">
    <property type="entry name" value="SH2"/>
</dbReference>
<dbReference type="EMBL" id="JAFDVH010000021">
    <property type="protein sequence ID" value="KAG7458221.1"/>
    <property type="molecule type" value="Genomic_DNA"/>
</dbReference>
<dbReference type="PROSITE" id="PS50001">
    <property type="entry name" value="SH2"/>
    <property type="match status" value="1"/>
</dbReference>
<dbReference type="Proteomes" id="UP001046870">
    <property type="component" value="Chromosome 21"/>
</dbReference>
<feature type="domain" description="SH2" evidence="3">
    <location>
        <begin position="86"/>
        <end position="177"/>
    </location>
</feature>
<keyword evidence="1" id="KW-0727">SH2 domain</keyword>
<dbReference type="InterPro" id="IPR036860">
    <property type="entry name" value="SH2_dom_sf"/>
</dbReference>
<gene>
    <name evidence="4" type="ORF">MATL_G00235730</name>
</gene>
<dbReference type="PANTHER" id="PTHR46037">
    <property type="entry name" value="PROTEIN ENHANCER OF SEVENLESS 2B"/>
    <property type="match status" value="1"/>
</dbReference>
<evidence type="ECO:0000313" key="5">
    <source>
        <dbReference type="Proteomes" id="UP001046870"/>
    </source>
</evidence>
<name>A0A9D3T2R7_MEGAT</name>
<dbReference type="OrthoDB" id="9924021at2759"/>
<comment type="caution">
    <text evidence="4">The sequence shown here is derived from an EMBL/GenBank/DDBJ whole genome shotgun (WGS) entry which is preliminary data.</text>
</comment>
<protein>
    <recommendedName>
        <fullName evidence="3">SH2 domain-containing protein</fullName>
    </recommendedName>
</protein>